<dbReference type="GO" id="GO:0030091">
    <property type="term" value="P:protein repair"/>
    <property type="evidence" value="ECO:0007669"/>
    <property type="project" value="InterPro"/>
</dbReference>
<dbReference type="PANTHER" id="PTHR10173:SF52">
    <property type="entry name" value="METHIONINE-R-SULFOXIDE REDUCTASE B1"/>
    <property type="match status" value="1"/>
</dbReference>
<organism evidence="9 11">
    <name type="scientific">Dracunculus medinensis</name>
    <name type="common">Guinea worm</name>
    <dbReference type="NCBI Taxonomy" id="318479"/>
    <lineage>
        <taxon>Eukaryota</taxon>
        <taxon>Metazoa</taxon>
        <taxon>Ecdysozoa</taxon>
        <taxon>Nematoda</taxon>
        <taxon>Chromadorea</taxon>
        <taxon>Rhabditida</taxon>
        <taxon>Spirurina</taxon>
        <taxon>Dracunculoidea</taxon>
        <taxon>Dracunculidae</taxon>
        <taxon>Dracunculus</taxon>
    </lineage>
</organism>
<keyword evidence="2 6" id="KW-0479">Metal-binding</keyword>
<keyword evidence="4 6" id="KW-0560">Oxidoreductase</keyword>
<dbReference type="PROSITE" id="PS51790">
    <property type="entry name" value="MSRB"/>
    <property type="match status" value="1"/>
</dbReference>
<reference evidence="8 10" key="2">
    <citation type="submission" date="2018-11" db="EMBL/GenBank/DDBJ databases">
        <authorList>
            <consortium name="Pathogen Informatics"/>
        </authorList>
    </citation>
    <scope>NUCLEOTIDE SEQUENCE [LARGE SCALE GENOMIC DNA]</scope>
</reference>
<evidence type="ECO:0000259" key="7">
    <source>
        <dbReference type="PROSITE" id="PS51790"/>
    </source>
</evidence>
<gene>
    <name evidence="8" type="ORF">DME_LOCUS9552</name>
</gene>
<protein>
    <recommendedName>
        <fullName evidence="6">Peptide-methionine (R)-S-oxide reductase</fullName>
        <ecNumber evidence="6">1.8.4.12</ecNumber>
    </recommendedName>
</protein>
<keyword evidence="10" id="KW-1185">Reference proteome</keyword>
<evidence type="ECO:0000256" key="2">
    <source>
        <dbReference type="ARBA" id="ARBA00022723"/>
    </source>
</evidence>
<dbReference type="FunFam" id="2.170.150.20:FF:000001">
    <property type="entry name" value="Peptide methionine sulfoxide reductase MsrB"/>
    <property type="match status" value="1"/>
</dbReference>
<dbReference type="InterPro" id="IPR002579">
    <property type="entry name" value="Met_Sox_Rdtase_MsrB_dom"/>
</dbReference>
<feature type="domain" description="MsrB" evidence="7">
    <location>
        <begin position="31"/>
        <end position="156"/>
    </location>
</feature>
<comment type="catalytic activity">
    <reaction evidence="5 6">
        <text>L-methionyl-[protein] + [thioredoxin]-disulfide + H2O = L-methionyl-(R)-S-oxide-[protein] + [thioredoxin]-dithiol</text>
        <dbReference type="Rhea" id="RHEA:24164"/>
        <dbReference type="Rhea" id="RHEA-COMP:10698"/>
        <dbReference type="Rhea" id="RHEA-COMP:10700"/>
        <dbReference type="Rhea" id="RHEA-COMP:12313"/>
        <dbReference type="Rhea" id="RHEA-COMP:12314"/>
        <dbReference type="ChEBI" id="CHEBI:15377"/>
        <dbReference type="ChEBI" id="CHEBI:16044"/>
        <dbReference type="ChEBI" id="CHEBI:29950"/>
        <dbReference type="ChEBI" id="CHEBI:45764"/>
        <dbReference type="ChEBI" id="CHEBI:50058"/>
        <dbReference type="EC" id="1.8.4.12"/>
    </reaction>
</comment>
<keyword evidence="3 6" id="KW-0862">Zinc</keyword>
<dbReference type="AlphaFoldDB" id="A0A0N4UG43"/>
<dbReference type="Pfam" id="PF01641">
    <property type="entry name" value="SelR"/>
    <property type="match status" value="1"/>
</dbReference>
<evidence type="ECO:0000256" key="5">
    <source>
        <dbReference type="ARBA" id="ARBA00048488"/>
    </source>
</evidence>
<dbReference type="SUPFAM" id="SSF51316">
    <property type="entry name" value="Mss4-like"/>
    <property type="match status" value="1"/>
</dbReference>
<name>A0A0N4UG43_DRAME</name>
<dbReference type="PANTHER" id="PTHR10173">
    <property type="entry name" value="METHIONINE SULFOXIDE REDUCTASE"/>
    <property type="match status" value="1"/>
</dbReference>
<dbReference type="STRING" id="318479.A0A0N4UG43"/>
<accession>A0A0N4UG43</accession>
<dbReference type="EC" id="1.8.4.12" evidence="6"/>
<reference evidence="11" key="1">
    <citation type="submission" date="2017-02" db="UniProtKB">
        <authorList>
            <consortium name="WormBaseParasite"/>
        </authorList>
    </citation>
    <scope>IDENTIFICATION</scope>
</reference>
<evidence type="ECO:0000313" key="8">
    <source>
        <dbReference type="EMBL" id="VDN59579.1"/>
    </source>
</evidence>
<dbReference type="InterPro" id="IPR028427">
    <property type="entry name" value="Met_Sox_Rdtase_MsrB"/>
</dbReference>
<proteinExistence type="inferred from homology"/>
<evidence type="ECO:0000256" key="1">
    <source>
        <dbReference type="ARBA" id="ARBA00007174"/>
    </source>
</evidence>
<evidence type="ECO:0000256" key="4">
    <source>
        <dbReference type="ARBA" id="ARBA00023002"/>
    </source>
</evidence>
<dbReference type="GO" id="GO:0033743">
    <property type="term" value="F:peptide-methionine (R)-S-oxide reductase activity"/>
    <property type="evidence" value="ECO:0007669"/>
    <property type="project" value="UniProtKB-EC"/>
</dbReference>
<sequence length="156" mass="17675">MSSKMSDELVNVQNGAASKLKTAKNPKEITSEEWKSILEPLEFHVTRESGTEQAFSGKFDKYFEKDGEYHCLCCGAKLFDSDTKFNSGCGWPAFFKSFNNDENIVRLLDTSHGRIRTEVRCKKCDAHLGHVFDDGPQERGGERYCINSCSINFIKN</sequence>
<dbReference type="GO" id="GO:0046872">
    <property type="term" value="F:metal ion binding"/>
    <property type="evidence" value="ECO:0007669"/>
    <property type="project" value="UniProtKB-KW"/>
</dbReference>
<evidence type="ECO:0000313" key="10">
    <source>
        <dbReference type="Proteomes" id="UP000274756"/>
    </source>
</evidence>
<evidence type="ECO:0000313" key="9">
    <source>
        <dbReference type="Proteomes" id="UP000038040"/>
    </source>
</evidence>
<dbReference type="Proteomes" id="UP000038040">
    <property type="component" value="Unplaced"/>
</dbReference>
<dbReference type="WBParaSite" id="DME_0000644101-mRNA-1">
    <property type="protein sequence ID" value="DME_0000644101-mRNA-1"/>
    <property type="gene ID" value="DME_0000644101"/>
</dbReference>
<evidence type="ECO:0000256" key="3">
    <source>
        <dbReference type="ARBA" id="ARBA00022833"/>
    </source>
</evidence>
<dbReference type="OrthoDB" id="44061at2759"/>
<evidence type="ECO:0000313" key="11">
    <source>
        <dbReference type="WBParaSite" id="DME_0000644101-mRNA-1"/>
    </source>
</evidence>
<dbReference type="InterPro" id="IPR011057">
    <property type="entry name" value="Mss4-like_sf"/>
</dbReference>
<dbReference type="GO" id="GO:0006979">
    <property type="term" value="P:response to oxidative stress"/>
    <property type="evidence" value="ECO:0007669"/>
    <property type="project" value="InterPro"/>
</dbReference>
<comment type="function">
    <text evidence="6">Methionine-sulfoxide reductase that specifically reduces methionine (R)-sulfoxide back to methionine. While in many cases methionine oxidation is the result of random oxidation following oxidative stress, methionine oxidation is also a post-translational modification that takes place on specific residues.</text>
</comment>
<dbReference type="EMBL" id="UYYG01001185">
    <property type="protein sequence ID" value="VDN59579.1"/>
    <property type="molecule type" value="Genomic_DNA"/>
</dbReference>
<dbReference type="Proteomes" id="UP000274756">
    <property type="component" value="Unassembled WGS sequence"/>
</dbReference>
<dbReference type="Gene3D" id="2.170.150.20">
    <property type="entry name" value="Peptide methionine sulfoxide reductase"/>
    <property type="match status" value="1"/>
</dbReference>
<dbReference type="GO" id="GO:0005737">
    <property type="term" value="C:cytoplasm"/>
    <property type="evidence" value="ECO:0007669"/>
    <property type="project" value="TreeGrafter"/>
</dbReference>
<comment type="cofactor">
    <cofactor evidence="6">
        <name>Zn(2+)</name>
        <dbReference type="ChEBI" id="CHEBI:29105"/>
    </cofactor>
    <text evidence="6">Binds 1 zinc ion per subunit.</text>
</comment>
<dbReference type="NCBIfam" id="TIGR00357">
    <property type="entry name" value="peptide-methionine (R)-S-oxide reductase MsrB"/>
    <property type="match status" value="1"/>
</dbReference>
<evidence type="ECO:0000256" key="6">
    <source>
        <dbReference type="RuleBase" id="RU365044"/>
    </source>
</evidence>
<comment type="similarity">
    <text evidence="1 6">Belongs to the MsrB Met sulfoxide reductase family.</text>
</comment>